<comment type="caution">
    <text evidence="1">The sequence shown here is derived from an EMBL/GenBank/DDBJ whole genome shotgun (WGS) entry which is preliminary data.</text>
</comment>
<dbReference type="OrthoDB" id="4642391at2759"/>
<dbReference type="AlphaFoldDB" id="A0A4Q4TJ69"/>
<proteinExistence type="predicted"/>
<accession>A0A4Q4TJ69</accession>
<reference evidence="1 2" key="1">
    <citation type="submission" date="2018-06" db="EMBL/GenBank/DDBJ databases">
        <title>Complete Genomes of Monosporascus.</title>
        <authorList>
            <person name="Robinson A.J."/>
            <person name="Natvig D.O."/>
        </authorList>
    </citation>
    <scope>NUCLEOTIDE SEQUENCE [LARGE SCALE GENOMIC DNA]</scope>
    <source>
        <strain evidence="1 2">CBS 110550</strain>
    </source>
</reference>
<dbReference type="EMBL" id="QJNU01000123">
    <property type="protein sequence ID" value="RYP06618.1"/>
    <property type="molecule type" value="Genomic_DNA"/>
</dbReference>
<keyword evidence="2" id="KW-1185">Reference proteome</keyword>
<protein>
    <submittedName>
        <fullName evidence="1">Uncharacterized protein</fullName>
    </submittedName>
</protein>
<organism evidence="1 2">
    <name type="scientific">Monosporascus ibericus</name>
    <dbReference type="NCBI Taxonomy" id="155417"/>
    <lineage>
        <taxon>Eukaryota</taxon>
        <taxon>Fungi</taxon>
        <taxon>Dikarya</taxon>
        <taxon>Ascomycota</taxon>
        <taxon>Pezizomycotina</taxon>
        <taxon>Sordariomycetes</taxon>
        <taxon>Xylariomycetidae</taxon>
        <taxon>Xylariales</taxon>
        <taxon>Xylariales incertae sedis</taxon>
        <taxon>Monosporascus</taxon>
    </lineage>
</organism>
<sequence>MASTSMSAAPAPAEDLRGLVGQYAKYEGRCLMAQRILESLVRDDSSPAAFEQHRQTFERMGEESQQARDASKKRLLDGFRTKMALDIFFRDDSLQGWFNVLWTSAQEDLFENRDISATGYTAGELARIIGPLERTFANPHSFKIIVDGLMKPFEQEDAVRSQLKKLWQQRMEYRVREELYVVASQHASHDELVDARYWIREVATTLNRINQEMGAKYGNVAGDVALWIENDVVNMFAEQWPRFMELPAPVSDEPRWQYAQLKRDFPRFAREHLDVTEQQLVAYINTIWESQR</sequence>
<gene>
    <name evidence="1" type="ORF">DL764_003070</name>
</gene>
<evidence type="ECO:0000313" key="2">
    <source>
        <dbReference type="Proteomes" id="UP000293360"/>
    </source>
</evidence>
<name>A0A4Q4TJ69_9PEZI</name>
<dbReference type="Proteomes" id="UP000293360">
    <property type="component" value="Unassembled WGS sequence"/>
</dbReference>
<evidence type="ECO:0000313" key="1">
    <source>
        <dbReference type="EMBL" id="RYP06618.1"/>
    </source>
</evidence>